<dbReference type="AlphaFoldDB" id="A0A844ZR70"/>
<feature type="compositionally biased region" description="Low complexity" evidence="1">
    <location>
        <begin position="23"/>
        <end position="44"/>
    </location>
</feature>
<dbReference type="EMBL" id="WTYX01000001">
    <property type="protein sequence ID" value="MXO89812.1"/>
    <property type="molecule type" value="Genomic_DNA"/>
</dbReference>
<organism evidence="3 4">
    <name type="scientific">Pontixanthobacter aquaemixtae</name>
    <dbReference type="NCBI Taxonomy" id="1958940"/>
    <lineage>
        <taxon>Bacteria</taxon>
        <taxon>Pseudomonadati</taxon>
        <taxon>Pseudomonadota</taxon>
        <taxon>Alphaproteobacteria</taxon>
        <taxon>Sphingomonadales</taxon>
        <taxon>Erythrobacteraceae</taxon>
        <taxon>Pontixanthobacter</taxon>
    </lineage>
</organism>
<dbReference type="PROSITE" id="PS51257">
    <property type="entry name" value="PROKAR_LIPOPROTEIN"/>
    <property type="match status" value="1"/>
</dbReference>
<evidence type="ECO:0000313" key="3">
    <source>
        <dbReference type="EMBL" id="MXO89812.1"/>
    </source>
</evidence>
<accession>A0A844ZR70</accession>
<reference evidence="3 4" key="1">
    <citation type="submission" date="2019-12" db="EMBL/GenBank/DDBJ databases">
        <title>Genomic-based taxomic classification of the family Erythrobacteraceae.</title>
        <authorList>
            <person name="Xu L."/>
        </authorList>
    </citation>
    <scope>NUCLEOTIDE SEQUENCE [LARGE SCALE GENOMIC DNA]</scope>
    <source>
        <strain evidence="3 4">KCTC 52763</strain>
    </source>
</reference>
<evidence type="ECO:0000256" key="1">
    <source>
        <dbReference type="SAM" id="MobiDB-lite"/>
    </source>
</evidence>
<protein>
    <recommendedName>
        <fullName evidence="5">Secreted protein</fullName>
    </recommendedName>
</protein>
<dbReference type="RefSeq" id="WP_160603334.1">
    <property type="nucleotide sequence ID" value="NZ_WTYX01000001.1"/>
</dbReference>
<comment type="caution">
    <text evidence="3">The sequence shown here is derived from an EMBL/GenBank/DDBJ whole genome shotgun (WGS) entry which is preliminary data.</text>
</comment>
<feature type="chain" id="PRO_5032665785" description="Secreted protein" evidence="2">
    <location>
        <begin position="29"/>
        <end position="113"/>
    </location>
</feature>
<dbReference type="OrthoDB" id="7426809at2"/>
<evidence type="ECO:0000256" key="2">
    <source>
        <dbReference type="SAM" id="SignalP"/>
    </source>
</evidence>
<feature type="region of interest" description="Disordered" evidence="1">
    <location>
        <begin position="23"/>
        <end position="90"/>
    </location>
</feature>
<feature type="signal peptide" evidence="2">
    <location>
        <begin position="1"/>
        <end position="28"/>
    </location>
</feature>
<name>A0A844ZR70_9SPHN</name>
<keyword evidence="4" id="KW-1185">Reference proteome</keyword>
<dbReference type="Proteomes" id="UP000442714">
    <property type="component" value="Unassembled WGS sequence"/>
</dbReference>
<sequence length="113" mass="11724">MIPRNNVQKAIVAALAALSVSACSPETASEPASSESQAPDSSAPVTGAAQTARKDISEIDFGTDGGDWANDGECDDPRFVGEGMTSTPLLDEDIKSDATDCRTAYEKGELSLK</sequence>
<evidence type="ECO:0008006" key="5">
    <source>
        <dbReference type="Google" id="ProtNLM"/>
    </source>
</evidence>
<proteinExistence type="predicted"/>
<evidence type="ECO:0000313" key="4">
    <source>
        <dbReference type="Proteomes" id="UP000442714"/>
    </source>
</evidence>
<keyword evidence="2" id="KW-0732">Signal</keyword>
<gene>
    <name evidence="3" type="ORF">GRI41_03170</name>
</gene>